<keyword evidence="1" id="KW-0175">Coiled coil</keyword>
<proteinExistence type="predicted"/>
<evidence type="ECO:0000256" key="1">
    <source>
        <dbReference type="SAM" id="Coils"/>
    </source>
</evidence>
<evidence type="ECO:0000256" key="3">
    <source>
        <dbReference type="SAM" id="SignalP"/>
    </source>
</evidence>
<gene>
    <name evidence="4" type="ORF">RRG08_020363</name>
</gene>
<feature type="signal peptide" evidence="3">
    <location>
        <begin position="1"/>
        <end position="21"/>
    </location>
</feature>
<protein>
    <submittedName>
        <fullName evidence="4">Uncharacterized protein</fullName>
    </submittedName>
</protein>
<name>A0AAE0Z880_9GAST</name>
<dbReference type="EMBL" id="JAWDGP010004438">
    <property type="protein sequence ID" value="KAK3764455.1"/>
    <property type="molecule type" value="Genomic_DNA"/>
</dbReference>
<feature type="region of interest" description="Disordered" evidence="2">
    <location>
        <begin position="54"/>
        <end position="115"/>
    </location>
</feature>
<evidence type="ECO:0000313" key="5">
    <source>
        <dbReference type="Proteomes" id="UP001283361"/>
    </source>
</evidence>
<organism evidence="4 5">
    <name type="scientific">Elysia crispata</name>
    <name type="common">lettuce slug</name>
    <dbReference type="NCBI Taxonomy" id="231223"/>
    <lineage>
        <taxon>Eukaryota</taxon>
        <taxon>Metazoa</taxon>
        <taxon>Spiralia</taxon>
        <taxon>Lophotrochozoa</taxon>
        <taxon>Mollusca</taxon>
        <taxon>Gastropoda</taxon>
        <taxon>Heterobranchia</taxon>
        <taxon>Euthyneura</taxon>
        <taxon>Panpulmonata</taxon>
        <taxon>Sacoglossa</taxon>
        <taxon>Placobranchoidea</taxon>
        <taxon>Plakobranchidae</taxon>
        <taxon>Elysia</taxon>
    </lineage>
</organism>
<dbReference type="Proteomes" id="UP001283361">
    <property type="component" value="Unassembled WGS sequence"/>
</dbReference>
<reference evidence="4" key="1">
    <citation type="journal article" date="2023" name="G3 (Bethesda)">
        <title>A reference genome for the long-term kleptoplast-retaining sea slug Elysia crispata morphotype clarki.</title>
        <authorList>
            <person name="Eastman K.E."/>
            <person name="Pendleton A.L."/>
            <person name="Shaikh M.A."/>
            <person name="Suttiyut T."/>
            <person name="Ogas R."/>
            <person name="Tomko P."/>
            <person name="Gavelis G."/>
            <person name="Widhalm J.R."/>
            <person name="Wisecaver J.H."/>
        </authorList>
    </citation>
    <scope>NUCLEOTIDE SEQUENCE</scope>
    <source>
        <strain evidence="4">ECLA1</strain>
    </source>
</reference>
<feature type="chain" id="PRO_5042225960" evidence="3">
    <location>
        <begin position="22"/>
        <end position="316"/>
    </location>
</feature>
<feature type="coiled-coil region" evidence="1">
    <location>
        <begin position="232"/>
        <end position="259"/>
    </location>
</feature>
<keyword evidence="3" id="KW-0732">Signal</keyword>
<evidence type="ECO:0000313" key="4">
    <source>
        <dbReference type="EMBL" id="KAK3764455.1"/>
    </source>
</evidence>
<keyword evidence="5" id="KW-1185">Reference proteome</keyword>
<sequence>MLASLSHSLAFVFICFFPNRATYTRRGSNYSRAIFAISRLTKFFTQFDLPRMPVESKGHGRSANHGHGHRPTDVTPVSRKAGVRGPTSNTKAAKVNQRPTLQPKKETKAVEEDERDATILLSGEERVVVTHDAADVVQVEHTAEVNAQEEDKAEQLAKVHKELPEQEVRPKYQKGADYKKSNITPDNFNVKEFNTNLTEFIRTLDDPRYSSVDEDYPVDELVKVVGMVSTSVKDYRSHAHNATVQLEDLREAMRNIKENLHFSVSRQAMDLRAEMVCELENQDSRFISPMKHAVALGVFLERVCWSASKTHALIPR</sequence>
<accession>A0AAE0Z880</accession>
<feature type="compositionally biased region" description="Basic residues" evidence="2">
    <location>
        <begin position="59"/>
        <end position="69"/>
    </location>
</feature>
<evidence type="ECO:0000256" key="2">
    <source>
        <dbReference type="SAM" id="MobiDB-lite"/>
    </source>
</evidence>
<dbReference type="AlphaFoldDB" id="A0AAE0Z880"/>
<comment type="caution">
    <text evidence="4">The sequence shown here is derived from an EMBL/GenBank/DDBJ whole genome shotgun (WGS) entry which is preliminary data.</text>
</comment>